<evidence type="ECO:0000313" key="3">
    <source>
        <dbReference type="EMBL" id="MBP3192024.1"/>
    </source>
</evidence>
<dbReference type="EMBL" id="JAFIDN010000003">
    <property type="protein sequence ID" value="MBP3192024.1"/>
    <property type="molecule type" value="Genomic_DNA"/>
</dbReference>
<accession>A0A8J7UWA6</accession>
<gene>
    <name evidence="3" type="ORF">NATSA_05025</name>
</gene>
<dbReference type="AlphaFoldDB" id="A0A8J7UWA6"/>
<dbReference type="InterPro" id="IPR050922">
    <property type="entry name" value="LytR/CpsA/Psr_CW_biosynth"/>
</dbReference>
<dbReference type="PANTHER" id="PTHR33392">
    <property type="entry name" value="POLYISOPRENYL-TEICHOIC ACID--PEPTIDOGLYCAN TEICHOIC ACID TRANSFERASE TAGU"/>
    <property type="match status" value="1"/>
</dbReference>
<comment type="caution">
    <text evidence="3">The sequence shown here is derived from an EMBL/GenBank/DDBJ whole genome shotgun (WGS) entry which is preliminary data.</text>
</comment>
<proteinExistence type="predicted"/>
<sequence>MTEKQSSNFLLHSALGFLSILLLVLLAALFTRIIYPRVLAERSEVSVLVSDVIQVEVLNGCGVPGLATKFTSRLRQNGFDVVQSGNFETFDITETIVIDRSGNSENAKRVARALGVPETRIQREISSDFYLDATIVIGSDYENLQP</sequence>
<keyword evidence="1" id="KW-0472">Membrane</keyword>
<reference evidence="3" key="1">
    <citation type="submission" date="2021-02" db="EMBL/GenBank/DDBJ databases">
        <title>Natronogracilivirga saccharolytica gen. nov. sp. nov. a new anaerobic, haloalkiliphilic carbohydrate-fermenting bacterium from soda lake and proposing of Cyclonatronumiaceae fam. nov. in the phylum Balneolaeota.</title>
        <authorList>
            <person name="Zhilina T.N."/>
            <person name="Sorokin D.Y."/>
            <person name="Zavarzina D.G."/>
            <person name="Toshchakov S.V."/>
            <person name="Kublanov I.V."/>
        </authorList>
    </citation>
    <scope>NUCLEOTIDE SEQUENCE</scope>
    <source>
        <strain evidence="3">Z-1702</strain>
    </source>
</reference>
<evidence type="ECO:0000313" key="4">
    <source>
        <dbReference type="Proteomes" id="UP000673975"/>
    </source>
</evidence>
<keyword evidence="1" id="KW-1133">Transmembrane helix</keyword>
<keyword evidence="1" id="KW-0812">Transmembrane</keyword>
<dbReference type="Gene3D" id="3.30.70.2390">
    <property type="match status" value="1"/>
</dbReference>
<keyword evidence="4" id="KW-1185">Reference proteome</keyword>
<evidence type="ECO:0000259" key="2">
    <source>
        <dbReference type="Pfam" id="PF13399"/>
    </source>
</evidence>
<dbReference type="PANTHER" id="PTHR33392:SF6">
    <property type="entry name" value="POLYISOPRENYL-TEICHOIC ACID--PEPTIDOGLYCAN TEICHOIC ACID TRANSFERASE TAGU"/>
    <property type="match status" value="1"/>
</dbReference>
<dbReference type="Proteomes" id="UP000673975">
    <property type="component" value="Unassembled WGS sequence"/>
</dbReference>
<dbReference type="InterPro" id="IPR027381">
    <property type="entry name" value="LytR/CpsA/Psr_C"/>
</dbReference>
<feature type="domain" description="LytR/CpsA/Psr regulator C-terminal" evidence="2">
    <location>
        <begin position="53"/>
        <end position="141"/>
    </location>
</feature>
<dbReference type="Pfam" id="PF13399">
    <property type="entry name" value="LytR_C"/>
    <property type="match status" value="1"/>
</dbReference>
<feature type="transmembrane region" description="Helical" evidence="1">
    <location>
        <begin position="14"/>
        <end position="35"/>
    </location>
</feature>
<evidence type="ECO:0000256" key="1">
    <source>
        <dbReference type="SAM" id="Phobius"/>
    </source>
</evidence>
<protein>
    <submittedName>
        <fullName evidence="3">LytR C-terminal domain-containing protein</fullName>
    </submittedName>
</protein>
<name>A0A8J7UWA6_9BACT</name>
<organism evidence="3 4">
    <name type="scientific">Natronogracilivirga saccharolytica</name>
    <dbReference type="NCBI Taxonomy" id="2812953"/>
    <lineage>
        <taxon>Bacteria</taxon>
        <taxon>Pseudomonadati</taxon>
        <taxon>Balneolota</taxon>
        <taxon>Balneolia</taxon>
        <taxon>Balneolales</taxon>
        <taxon>Cyclonatronaceae</taxon>
        <taxon>Natronogracilivirga</taxon>
    </lineage>
</organism>